<comment type="similarity">
    <text evidence="2 8">Belongs to the cytochrome P450 family.</text>
</comment>
<dbReference type="GO" id="GO:0016705">
    <property type="term" value="F:oxidoreductase activity, acting on paired donors, with incorporation or reduction of molecular oxygen"/>
    <property type="evidence" value="ECO:0007669"/>
    <property type="project" value="InterPro"/>
</dbReference>
<organism evidence="9 10">
    <name type="scientific">Staphylotrichum tortipilum</name>
    <dbReference type="NCBI Taxonomy" id="2831512"/>
    <lineage>
        <taxon>Eukaryota</taxon>
        <taxon>Fungi</taxon>
        <taxon>Dikarya</taxon>
        <taxon>Ascomycota</taxon>
        <taxon>Pezizomycotina</taxon>
        <taxon>Sordariomycetes</taxon>
        <taxon>Sordariomycetidae</taxon>
        <taxon>Sordariales</taxon>
        <taxon>Chaetomiaceae</taxon>
        <taxon>Staphylotrichum</taxon>
    </lineage>
</organism>
<keyword evidence="4 7" id="KW-0479">Metal-binding</keyword>
<feature type="binding site" description="axial binding residue" evidence="7">
    <location>
        <position position="455"/>
    </location>
    <ligand>
        <name>heme</name>
        <dbReference type="ChEBI" id="CHEBI:30413"/>
    </ligand>
    <ligandPart>
        <name>Fe</name>
        <dbReference type="ChEBI" id="CHEBI:18248"/>
    </ligandPart>
</feature>
<dbReference type="InterPro" id="IPR002403">
    <property type="entry name" value="Cyt_P450_E_grp-IV"/>
</dbReference>
<dbReference type="PRINTS" id="PR00385">
    <property type="entry name" value="P450"/>
</dbReference>
<keyword evidence="10" id="KW-1185">Reference proteome</keyword>
<evidence type="ECO:0000256" key="6">
    <source>
        <dbReference type="ARBA" id="ARBA00023033"/>
    </source>
</evidence>
<dbReference type="GO" id="GO:0020037">
    <property type="term" value="F:heme binding"/>
    <property type="evidence" value="ECO:0007669"/>
    <property type="project" value="InterPro"/>
</dbReference>
<dbReference type="InterPro" id="IPR001128">
    <property type="entry name" value="Cyt_P450"/>
</dbReference>
<dbReference type="PANTHER" id="PTHR24305:SF232">
    <property type="entry name" value="P450, PUTATIVE (EUROFUNG)-RELATED"/>
    <property type="match status" value="1"/>
</dbReference>
<name>A0AAN6MIF0_9PEZI</name>
<dbReference type="InterPro" id="IPR017972">
    <property type="entry name" value="Cyt_P450_CS"/>
</dbReference>
<evidence type="ECO:0000256" key="1">
    <source>
        <dbReference type="ARBA" id="ARBA00001971"/>
    </source>
</evidence>
<evidence type="ECO:0000313" key="10">
    <source>
        <dbReference type="Proteomes" id="UP001303889"/>
    </source>
</evidence>
<gene>
    <name evidence="9" type="ORF">C8A05DRAFT_35640</name>
</gene>
<dbReference type="InterPro" id="IPR036396">
    <property type="entry name" value="Cyt_P450_sf"/>
</dbReference>
<dbReference type="AlphaFoldDB" id="A0AAN6MIF0"/>
<sequence length="509" mass="57210">MLADFNITAPSLAEVMDFVSQHWPALTAVAIFAYIFSRRYLTPLRKIPGPFFASWTRLPRIFAVTIGKPHEWELKLHRKYGRIVRTGPDLVSVGDPAAINIIYNANDKFKKSPFYGPFMVYDEEGMLPDPLVISDKALHTRMKKNAYTAYSMGAMLQLEPLVDAVTDRLFVLLDKRPMCDLGKWLRYYATDVIFAVTFGEDLNFMEKGDPIGMMPMLEYVVGDYVAIVGQIPWLHNFLLGNSLVAKLVLGDNGLDGAALDLARKQVGKFRAKMTSEDITGPVTFVQRLLEQQRKDPASINDRELNTHAFGNITAGADTTTIAMRTIMFNVAKNQAIYRALTHEIRETAKLAHPVSYAAASALPYLDAVIKEALRIHPPNGIMYCRTVPAEGATICGKFLPGGTEVGISPWVVHYDEELFPEPEKFRPERWLDEDADLVAARKRSIFAFSAGSHTCLGKNISLMEITKLIASLLVRYDVELEDPKAELSFKCRWFTPQTGLRVKLRKRVL</sequence>
<dbReference type="SUPFAM" id="SSF48264">
    <property type="entry name" value="Cytochrome P450"/>
    <property type="match status" value="1"/>
</dbReference>
<dbReference type="GO" id="GO:0005506">
    <property type="term" value="F:iron ion binding"/>
    <property type="evidence" value="ECO:0007669"/>
    <property type="project" value="InterPro"/>
</dbReference>
<dbReference type="PRINTS" id="PR00465">
    <property type="entry name" value="EP450IV"/>
</dbReference>
<dbReference type="InterPro" id="IPR050121">
    <property type="entry name" value="Cytochrome_P450_monoxygenase"/>
</dbReference>
<comment type="cofactor">
    <cofactor evidence="1 7">
        <name>heme</name>
        <dbReference type="ChEBI" id="CHEBI:30413"/>
    </cofactor>
</comment>
<comment type="caution">
    <text evidence="9">The sequence shown here is derived from an EMBL/GenBank/DDBJ whole genome shotgun (WGS) entry which is preliminary data.</text>
</comment>
<proteinExistence type="inferred from homology"/>
<evidence type="ECO:0000256" key="3">
    <source>
        <dbReference type="ARBA" id="ARBA00022617"/>
    </source>
</evidence>
<dbReference type="PANTHER" id="PTHR24305">
    <property type="entry name" value="CYTOCHROME P450"/>
    <property type="match status" value="1"/>
</dbReference>
<dbReference type="CDD" id="cd11060">
    <property type="entry name" value="CYP57A1-like"/>
    <property type="match status" value="1"/>
</dbReference>
<dbReference type="Pfam" id="PF00067">
    <property type="entry name" value="p450"/>
    <property type="match status" value="1"/>
</dbReference>
<evidence type="ECO:0000256" key="7">
    <source>
        <dbReference type="PIRSR" id="PIRSR602403-1"/>
    </source>
</evidence>
<dbReference type="EMBL" id="MU855645">
    <property type="protein sequence ID" value="KAK3900703.1"/>
    <property type="molecule type" value="Genomic_DNA"/>
</dbReference>
<evidence type="ECO:0000256" key="8">
    <source>
        <dbReference type="RuleBase" id="RU000461"/>
    </source>
</evidence>
<dbReference type="PROSITE" id="PS00086">
    <property type="entry name" value="CYTOCHROME_P450"/>
    <property type="match status" value="1"/>
</dbReference>
<dbReference type="GO" id="GO:0004497">
    <property type="term" value="F:monooxygenase activity"/>
    <property type="evidence" value="ECO:0007669"/>
    <property type="project" value="UniProtKB-KW"/>
</dbReference>
<evidence type="ECO:0000313" key="9">
    <source>
        <dbReference type="EMBL" id="KAK3900703.1"/>
    </source>
</evidence>
<dbReference type="Proteomes" id="UP001303889">
    <property type="component" value="Unassembled WGS sequence"/>
</dbReference>
<keyword evidence="8" id="KW-0560">Oxidoreductase</keyword>
<accession>A0AAN6MIF0</accession>
<keyword evidence="3 7" id="KW-0349">Heme</keyword>
<evidence type="ECO:0000256" key="2">
    <source>
        <dbReference type="ARBA" id="ARBA00010617"/>
    </source>
</evidence>
<keyword evidence="6 8" id="KW-0503">Monooxygenase</keyword>
<protein>
    <submittedName>
        <fullName evidence="9">Cytochrome P450 oxidoreductase</fullName>
    </submittedName>
</protein>
<keyword evidence="5 7" id="KW-0408">Iron</keyword>
<reference evidence="9" key="1">
    <citation type="journal article" date="2023" name="Mol. Phylogenet. Evol.">
        <title>Genome-scale phylogeny and comparative genomics of the fungal order Sordariales.</title>
        <authorList>
            <person name="Hensen N."/>
            <person name="Bonometti L."/>
            <person name="Westerberg I."/>
            <person name="Brannstrom I.O."/>
            <person name="Guillou S."/>
            <person name="Cros-Aarteil S."/>
            <person name="Calhoun S."/>
            <person name="Haridas S."/>
            <person name="Kuo A."/>
            <person name="Mondo S."/>
            <person name="Pangilinan J."/>
            <person name="Riley R."/>
            <person name="LaButti K."/>
            <person name="Andreopoulos B."/>
            <person name="Lipzen A."/>
            <person name="Chen C."/>
            <person name="Yan M."/>
            <person name="Daum C."/>
            <person name="Ng V."/>
            <person name="Clum A."/>
            <person name="Steindorff A."/>
            <person name="Ohm R.A."/>
            <person name="Martin F."/>
            <person name="Silar P."/>
            <person name="Natvig D.O."/>
            <person name="Lalanne C."/>
            <person name="Gautier V."/>
            <person name="Ament-Velasquez S.L."/>
            <person name="Kruys A."/>
            <person name="Hutchinson M.I."/>
            <person name="Powell A.J."/>
            <person name="Barry K."/>
            <person name="Miller A.N."/>
            <person name="Grigoriev I.V."/>
            <person name="Debuchy R."/>
            <person name="Gladieux P."/>
            <person name="Hiltunen Thoren M."/>
            <person name="Johannesson H."/>
        </authorList>
    </citation>
    <scope>NUCLEOTIDE SEQUENCE</scope>
    <source>
        <strain evidence="9">CBS 103.79</strain>
    </source>
</reference>
<evidence type="ECO:0000256" key="5">
    <source>
        <dbReference type="ARBA" id="ARBA00023004"/>
    </source>
</evidence>
<dbReference type="Gene3D" id="1.10.630.10">
    <property type="entry name" value="Cytochrome P450"/>
    <property type="match status" value="1"/>
</dbReference>
<reference evidence="9" key="2">
    <citation type="submission" date="2023-05" db="EMBL/GenBank/DDBJ databases">
        <authorList>
            <consortium name="Lawrence Berkeley National Laboratory"/>
            <person name="Steindorff A."/>
            <person name="Hensen N."/>
            <person name="Bonometti L."/>
            <person name="Westerberg I."/>
            <person name="Brannstrom I.O."/>
            <person name="Guillou S."/>
            <person name="Cros-Aarteil S."/>
            <person name="Calhoun S."/>
            <person name="Haridas S."/>
            <person name="Kuo A."/>
            <person name="Mondo S."/>
            <person name="Pangilinan J."/>
            <person name="Riley R."/>
            <person name="Labutti K."/>
            <person name="Andreopoulos B."/>
            <person name="Lipzen A."/>
            <person name="Chen C."/>
            <person name="Yanf M."/>
            <person name="Daum C."/>
            <person name="Ng V."/>
            <person name="Clum A."/>
            <person name="Ohm R."/>
            <person name="Martin F."/>
            <person name="Silar P."/>
            <person name="Natvig D."/>
            <person name="Lalanne C."/>
            <person name="Gautier V."/>
            <person name="Ament-Velasquez S.L."/>
            <person name="Kruys A."/>
            <person name="Hutchinson M.I."/>
            <person name="Powell A.J."/>
            <person name="Barry K."/>
            <person name="Miller A.N."/>
            <person name="Grigoriev I.V."/>
            <person name="Debuchy R."/>
            <person name="Gladieux P."/>
            <person name="Thoren M.H."/>
            <person name="Johannesson H."/>
        </authorList>
    </citation>
    <scope>NUCLEOTIDE SEQUENCE</scope>
    <source>
        <strain evidence="9">CBS 103.79</strain>
    </source>
</reference>
<evidence type="ECO:0000256" key="4">
    <source>
        <dbReference type="ARBA" id="ARBA00022723"/>
    </source>
</evidence>